<accession>A0A644V972</accession>
<keyword evidence="3" id="KW-0472">Membrane</keyword>
<dbReference type="InterPro" id="IPR012944">
    <property type="entry name" value="SusD_RagB_dom"/>
</dbReference>
<dbReference type="CDD" id="cd08977">
    <property type="entry name" value="SusD"/>
    <property type="match status" value="1"/>
</dbReference>
<organism evidence="7">
    <name type="scientific">bioreactor metagenome</name>
    <dbReference type="NCBI Taxonomy" id="1076179"/>
    <lineage>
        <taxon>unclassified sequences</taxon>
        <taxon>metagenomes</taxon>
        <taxon>ecological metagenomes</taxon>
    </lineage>
</organism>
<evidence type="ECO:0000256" key="3">
    <source>
        <dbReference type="ARBA" id="ARBA00023136"/>
    </source>
</evidence>
<comment type="subcellular location">
    <subcellularLocation>
        <location evidence="1">Cell outer membrane</location>
    </subcellularLocation>
</comment>
<feature type="domain" description="RagB/SusD" evidence="5">
    <location>
        <begin position="315"/>
        <end position="527"/>
    </location>
</feature>
<dbReference type="GO" id="GO:0009279">
    <property type="term" value="C:cell outer membrane"/>
    <property type="evidence" value="ECO:0007669"/>
    <property type="project" value="UniProtKB-SubCell"/>
</dbReference>
<dbReference type="PROSITE" id="PS51257">
    <property type="entry name" value="PROKAR_LIPOPROTEIN"/>
    <property type="match status" value="1"/>
</dbReference>
<evidence type="ECO:0000256" key="1">
    <source>
        <dbReference type="ARBA" id="ARBA00004442"/>
    </source>
</evidence>
<dbReference type="SUPFAM" id="SSF48452">
    <property type="entry name" value="TPR-like"/>
    <property type="match status" value="1"/>
</dbReference>
<evidence type="ECO:0000256" key="4">
    <source>
        <dbReference type="ARBA" id="ARBA00023237"/>
    </source>
</evidence>
<dbReference type="Gene3D" id="1.25.40.390">
    <property type="match status" value="1"/>
</dbReference>
<feature type="domain" description="SusD-like N-terminal" evidence="6">
    <location>
        <begin position="91"/>
        <end position="235"/>
    </location>
</feature>
<protein>
    <submittedName>
        <fullName evidence="7">SusD-like protein</fullName>
    </submittedName>
</protein>
<keyword evidence="2" id="KW-0732">Signal</keyword>
<sequence>MKSKYLLVTVITSFLLISCEDFLERPPKGVFTDENFFLTPDAGFGSVVKCYKTLNDFYGYEAPRAELGNMATDDSEKGGSDAGDRPFVSDLAYGRATASNQTLSNLWAAMYTGIGNCNICLENIPTKPIIDAGGVPVTKEVKARYIAEVKFLRAFYYFELAKIFGGVPLVVNTPKTSDGPKLVRATENETFLAIMKDLDEAAKEINLPSAASLPTEELGRVTREAVWAMQARVYMYFAKDDSSLYAKAKDAAFSVIDTKYFELESNFQSLFLAGGYRSKEGIFTSIRGDNPALYIYGSFIPLYTSPRGPSGAWGFDQPTKNLVDEFEPGDPRLLFTIIETGDKFETETLNFTAYPNLSGYHNRKSYLPPSRRGAGWGDDAWSFHIIRYADVLLMYAEALLQTGGDPAEVAEYINKVRRRANNSRTPDAEASLRIITIPNTPMIYVTATDDLMKAIQHERRVELAMEYNRLYDLKRWNVYVETMNAFSASPEAYGRGSAFKLGISELFPIPQTEIDRSQKSIKQNFGY</sequence>
<evidence type="ECO:0000313" key="7">
    <source>
        <dbReference type="EMBL" id="MPL87333.1"/>
    </source>
</evidence>
<dbReference type="Pfam" id="PF07980">
    <property type="entry name" value="SusD_RagB"/>
    <property type="match status" value="1"/>
</dbReference>
<evidence type="ECO:0000259" key="6">
    <source>
        <dbReference type="Pfam" id="PF14322"/>
    </source>
</evidence>
<comment type="caution">
    <text evidence="7">The sequence shown here is derived from an EMBL/GenBank/DDBJ whole genome shotgun (WGS) entry which is preliminary data.</text>
</comment>
<keyword evidence="4" id="KW-0998">Cell outer membrane</keyword>
<dbReference type="EMBL" id="VSSQ01000237">
    <property type="protein sequence ID" value="MPL87333.1"/>
    <property type="molecule type" value="Genomic_DNA"/>
</dbReference>
<evidence type="ECO:0000259" key="5">
    <source>
        <dbReference type="Pfam" id="PF07980"/>
    </source>
</evidence>
<proteinExistence type="predicted"/>
<name>A0A644V972_9ZZZZ</name>
<gene>
    <name evidence="7" type="ORF">SDC9_33333</name>
</gene>
<dbReference type="Pfam" id="PF14322">
    <property type="entry name" value="SusD-like_3"/>
    <property type="match status" value="1"/>
</dbReference>
<dbReference type="InterPro" id="IPR011990">
    <property type="entry name" value="TPR-like_helical_dom_sf"/>
</dbReference>
<evidence type="ECO:0000256" key="2">
    <source>
        <dbReference type="ARBA" id="ARBA00022729"/>
    </source>
</evidence>
<dbReference type="AlphaFoldDB" id="A0A644V972"/>
<dbReference type="InterPro" id="IPR033985">
    <property type="entry name" value="SusD-like_N"/>
</dbReference>
<reference evidence="7" key="1">
    <citation type="submission" date="2019-08" db="EMBL/GenBank/DDBJ databases">
        <authorList>
            <person name="Kucharzyk K."/>
            <person name="Murdoch R.W."/>
            <person name="Higgins S."/>
            <person name="Loffler F."/>
        </authorList>
    </citation>
    <scope>NUCLEOTIDE SEQUENCE</scope>
</reference>